<proteinExistence type="predicted"/>
<evidence type="ECO:0000313" key="3">
    <source>
        <dbReference type="Proteomes" id="UP001186944"/>
    </source>
</evidence>
<dbReference type="Gene3D" id="3.10.490.10">
    <property type="entry name" value="Gamma-glutamyl cyclotransferase-like"/>
    <property type="match status" value="1"/>
</dbReference>
<dbReference type="InterPro" id="IPR013024">
    <property type="entry name" value="GGCT-like"/>
</dbReference>
<dbReference type="Proteomes" id="UP001186944">
    <property type="component" value="Unassembled WGS sequence"/>
</dbReference>
<evidence type="ECO:0000256" key="1">
    <source>
        <dbReference type="SAM" id="MobiDB-lite"/>
    </source>
</evidence>
<name>A0AA89BZ60_PINIB</name>
<reference evidence="2" key="1">
    <citation type="submission" date="2019-08" db="EMBL/GenBank/DDBJ databases">
        <title>The improved chromosome-level genome for the pearl oyster Pinctada fucata martensii using PacBio sequencing and Hi-C.</title>
        <authorList>
            <person name="Zheng Z."/>
        </authorList>
    </citation>
    <scope>NUCLEOTIDE SEQUENCE</scope>
    <source>
        <strain evidence="2">ZZ-2019</strain>
        <tissue evidence="2">Adductor muscle</tissue>
    </source>
</reference>
<feature type="region of interest" description="Disordered" evidence="1">
    <location>
        <begin position="1"/>
        <end position="109"/>
    </location>
</feature>
<sequence length="310" mass="34817">MRNTELAEQSKNSGKEEEENKTKSKSKTSCKSDSDEVIHRKNDEDDDRNDNHRQNSGKKSGAEVTSSAQSQSKSSSSEKNSGKVEQSKNEGGKKQSSHCTGVDNDSKLGQRNLVTAKPVPPVTAPFAPLCFTINARPPPGYIYFFAYGPNMNPYRLSTFVCRQIDRRFWGLLFGFNLVFNKKGCDPEAGGFANIEFNPFCSTEGCIYQITPEELSMLDKFVGYPEHYEHLMLPVWMMNSKDPDQFGVAQWCVPAVTYIAQDNWIQKDDVKLDSEYSISQCVKSSDLVTPNYRDHLVNLCAPDHIPQQIVA</sequence>
<dbReference type="InterPro" id="IPR036568">
    <property type="entry name" value="GGCT-like_sf"/>
</dbReference>
<accession>A0AA89BZ60</accession>
<dbReference type="EMBL" id="VSWD01000011">
    <property type="protein sequence ID" value="KAK3088094.1"/>
    <property type="molecule type" value="Genomic_DNA"/>
</dbReference>
<gene>
    <name evidence="2" type="ORF">FSP39_014597</name>
</gene>
<comment type="caution">
    <text evidence="2">The sequence shown here is derived from an EMBL/GenBank/DDBJ whole genome shotgun (WGS) entry which is preliminary data.</text>
</comment>
<feature type="compositionally biased region" description="Basic and acidic residues" evidence="1">
    <location>
        <begin position="13"/>
        <end position="22"/>
    </location>
</feature>
<protein>
    <recommendedName>
        <fullName evidence="4">Gamma-glutamylcyclotransferase</fullName>
    </recommendedName>
</protein>
<dbReference type="CDD" id="cd06661">
    <property type="entry name" value="GGCT_like"/>
    <property type="match status" value="1"/>
</dbReference>
<evidence type="ECO:0000313" key="2">
    <source>
        <dbReference type="EMBL" id="KAK3088094.1"/>
    </source>
</evidence>
<dbReference type="AlphaFoldDB" id="A0AA89BZ60"/>
<keyword evidence="3" id="KW-1185">Reference proteome</keyword>
<organism evidence="2 3">
    <name type="scientific">Pinctada imbricata</name>
    <name type="common">Atlantic pearl-oyster</name>
    <name type="synonym">Pinctada martensii</name>
    <dbReference type="NCBI Taxonomy" id="66713"/>
    <lineage>
        <taxon>Eukaryota</taxon>
        <taxon>Metazoa</taxon>
        <taxon>Spiralia</taxon>
        <taxon>Lophotrochozoa</taxon>
        <taxon>Mollusca</taxon>
        <taxon>Bivalvia</taxon>
        <taxon>Autobranchia</taxon>
        <taxon>Pteriomorphia</taxon>
        <taxon>Pterioida</taxon>
        <taxon>Pterioidea</taxon>
        <taxon>Pteriidae</taxon>
        <taxon>Pinctada</taxon>
    </lineage>
</organism>
<feature type="compositionally biased region" description="Low complexity" evidence="1">
    <location>
        <begin position="66"/>
        <end position="79"/>
    </location>
</feature>
<feature type="compositionally biased region" description="Basic and acidic residues" evidence="1">
    <location>
        <begin position="80"/>
        <end position="93"/>
    </location>
</feature>
<evidence type="ECO:0008006" key="4">
    <source>
        <dbReference type="Google" id="ProtNLM"/>
    </source>
</evidence>
<dbReference type="SUPFAM" id="SSF110857">
    <property type="entry name" value="Gamma-glutamyl cyclotransferase-like"/>
    <property type="match status" value="1"/>
</dbReference>
<feature type="compositionally biased region" description="Basic and acidic residues" evidence="1">
    <location>
        <begin position="30"/>
        <end position="53"/>
    </location>
</feature>